<evidence type="ECO:0000256" key="14">
    <source>
        <dbReference type="SAM" id="MobiDB-lite"/>
    </source>
</evidence>
<evidence type="ECO:0000256" key="5">
    <source>
        <dbReference type="ARBA" id="ARBA00022801"/>
    </source>
</evidence>
<keyword evidence="5 12" id="KW-0378">Hydrolase</keyword>
<dbReference type="GO" id="GO:0006508">
    <property type="term" value="P:proteolysis"/>
    <property type="evidence" value="ECO:0007669"/>
    <property type="project" value="UniProtKB-KW"/>
</dbReference>
<evidence type="ECO:0000313" key="18">
    <source>
        <dbReference type="Proteomes" id="UP001620626"/>
    </source>
</evidence>
<feature type="compositionally biased region" description="Basic residues" evidence="14">
    <location>
        <begin position="569"/>
        <end position="581"/>
    </location>
</feature>
<name>A0ABD2LUV4_9BILA</name>
<comment type="caution">
    <text evidence="17">The sequence shown here is derived from an EMBL/GenBank/DDBJ whole genome shotgun (WGS) entry which is preliminary data.</text>
</comment>
<protein>
    <recommendedName>
        <fullName evidence="13">Metalloendopeptidase</fullName>
        <ecNumber evidence="13">3.4.24.-</ecNumber>
    </recommendedName>
</protein>
<feature type="disulfide bond" evidence="11">
    <location>
        <begin position="627"/>
        <end position="661"/>
    </location>
</feature>
<feature type="domain" description="Peptidase M12A" evidence="16">
    <location>
        <begin position="281"/>
        <end position="477"/>
    </location>
</feature>
<keyword evidence="4" id="KW-0732">Signal</keyword>
<dbReference type="PRINTS" id="PR00480">
    <property type="entry name" value="ASTACIN"/>
</dbReference>
<sequence>MYLMDGHSLTDRRSVGKCFRGAQFSGSLKKGGGASIFVHNAKGWREFQQRAMTGRVSEWAGPNRCPPHPLRSVPLLPLPPSPPLPIAFIVRPPSSIYLRLLFCPVRLCFNDWPNHARFVLIGLSIQQFCLIFPMFRQFRWVKSVFCRLSFVPPIPRLLFLSIFLSLSSFCCPTALLDERIYTINREEYEKIAEHFLLPEDFDLAEKTPTQKPTLKDLDSILNYELFEGDILGMTAPPTTKADQNSQTIGNLRQMSVADEASQRTKGDFDRIFSQPYYSSLNTQTYPNKLWHEGRVPYMLEEGMSALQRAAIASAFDEYKGKTCIRFVPRQSTESDFIYVRRNFGLGCSSYVGRAGGNQTVSLEVDKCFSKGIIAHELMHALGFFHEHSRTDRDEYVDLLEDNVRPGMLRNFEKYPKKIIDPLGMPYDYGSVMHYHKLAFSRNGRATIVPKSKSVEIGQRHKLSEIDAMKVNKLYRCDSEGPATETTAPKRTSETTAETKTTPEGQTEEQTTTEESEPTTGEEETEETTTDDGAETETTTEETERGTTEETATTTETETEPEKTTSHLAFRNKTKPKERRTKWPNVAKKFITLSIWSTRGGRRHNKGNGTPKGGRTRGLSKISGRERCVDLNAHCEMWERLGHCVHSAKYMRHYCRKSCGFCDEKERERTDQLQSCIDRNHFCTYWAQNGECEKGSKFMKLFCKRSCKIC</sequence>
<evidence type="ECO:0000256" key="10">
    <source>
        <dbReference type="ARBA" id="ARBA00023180"/>
    </source>
</evidence>
<evidence type="ECO:0000313" key="17">
    <source>
        <dbReference type="EMBL" id="KAL3118979.1"/>
    </source>
</evidence>
<dbReference type="PANTHER" id="PTHR10127">
    <property type="entry name" value="DISCOIDIN, CUB, EGF, LAMININ , AND ZINC METALLOPROTEASE DOMAIN CONTAINING"/>
    <property type="match status" value="1"/>
</dbReference>
<dbReference type="SUPFAM" id="SSF55486">
    <property type="entry name" value="Metalloproteases ('zincins'), catalytic domain"/>
    <property type="match status" value="1"/>
</dbReference>
<evidence type="ECO:0000256" key="1">
    <source>
        <dbReference type="ARBA" id="ARBA00002657"/>
    </source>
</evidence>
<evidence type="ECO:0000256" key="4">
    <source>
        <dbReference type="ARBA" id="ARBA00022729"/>
    </source>
</evidence>
<comment type="caution">
    <text evidence="11">Lacks conserved residue(s) required for the propagation of feature annotation.</text>
</comment>
<evidence type="ECO:0000256" key="7">
    <source>
        <dbReference type="ARBA" id="ARBA00023049"/>
    </source>
</evidence>
<dbReference type="GO" id="GO:0004222">
    <property type="term" value="F:metalloendopeptidase activity"/>
    <property type="evidence" value="ECO:0007669"/>
    <property type="project" value="UniProtKB-UniRule"/>
</dbReference>
<evidence type="ECO:0000256" key="6">
    <source>
        <dbReference type="ARBA" id="ARBA00022833"/>
    </source>
</evidence>
<evidence type="ECO:0000256" key="11">
    <source>
        <dbReference type="PROSITE-ProRule" id="PRU01005"/>
    </source>
</evidence>
<dbReference type="InterPro" id="IPR001506">
    <property type="entry name" value="Peptidase_M12A"/>
</dbReference>
<feature type="binding site" evidence="12">
    <location>
        <position position="379"/>
    </location>
    <ligand>
        <name>Zn(2+)</name>
        <dbReference type="ChEBI" id="CHEBI:29105"/>
        <note>catalytic</note>
    </ligand>
</feature>
<evidence type="ECO:0000256" key="8">
    <source>
        <dbReference type="ARBA" id="ARBA00023145"/>
    </source>
</evidence>
<feature type="binding site" evidence="12">
    <location>
        <position position="385"/>
    </location>
    <ligand>
        <name>Zn(2+)</name>
        <dbReference type="ChEBI" id="CHEBI:29105"/>
        <note>catalytic</note>
    </ligand>
</feature>
<evidence type="ECO:0000256" key="2">
    <source>
        <dbReference type="ARBA" id="ARBA00022670"/>
    </source>
</evidence>
<dbReference type="Pfam" id="PF01549">
    <property type="entry name" value="ShK"/>
    <property type="match status" value="2"/>
</dbReference>
<dbReference type="PROSITE" id="PS51864">
    <property type="entry name" value="ASTACIN"/>
    <property type="match status" value="1"/>
</dbReference>
<dbReference type="Gene3D" id="3.40.390.10">
    <property type="entry name" value="Collagenase (Catalytic Domain)"/>
    <property type="match status" value="1"/>
</dbReference>
<feature type="domain" description="ShKT" evidence="15">
    <location>
        <begin position="675"/>
        <end position="709"/>
    </location>
</feature>
<comment type="cofactor">
    <cofactor evidence="12 13">
        <name>Zn(2+)</name>
        <dbReference type="ChEBI" id="CHEBI:29105"/>
    </cofactor>
    <text evidence="12 13">Binds 1 zinc ion per subunit.</text>
</comment>
<reference evidence="17 18" key="1">
    <citation type="submission" date="2024-10" db="EMBL/GenBank/DDBJ databases">
        <authorList>
            <person name="Kim D."/>
        </authorList>
    </citation>
    <scope>NUCLEOTIDE SEQUENCE [LARGE SCALE GENOMIC DNA]</scope>
    <source>
        <strain evidence="17">BH-2024</strain>
    </source>
</reference>
<evidence type="ECO:0000256" key="13">
    <source>
        <dbReference type="RuleBase" id="RU361183"/>
    </source>
</evidence>
<feature type="compositionally biased region" description="Acidic residues" evidence="14">
    <location>
        <begin position="510"/>
        <end position="540"/>
    </location>
</feature>
<evidence type="ECO:0000256" key="3">
    <source>
        <dbReference type="ARBA" id="ARBA00022723"/>
    </source>
</evidence>
<dbReference type="InterPro" id="IPR024079">
    <property type="entry name" value="MetalloPept_cat_dom_sf"/>
</dbReference>
<organism evidence="17 18">
    <name type="scientific">Heterodera trifolii</name>
    <dbReference type="NCBI Taxonomy" id="157864"/>
    <lineage>
        <taxon>Eukaryota</taxon>
        <taxon>Metazoa</taxon>
        <taxon>Ecdysozoa</taxon>
        <taxon>Nematoda</taxon>
        <taxon>Chromadorea</taxon>
        <taxon>Rhabditida</taxon>
        <taxon>Tylenchina</taxon>
        <taxon>Tylenchomorpha</taxon>
        <taxon>Tylenchoidea</taxon>
        <taxon>Heteroderidae</taxon>
        <taxon>Heteroderinae</taxon>
        <taxon>Heterodera</taxon>
    </lineage>
</organism>
<dbReference type="InterPro" id="IPR034035">
    <property type="entry name" value="Astacin-like_dom"/>
</dbReference>
<dbReference type="EC" id="3.4.24.-" evidence="13"/>
<dbReference type="CDD" id="cd04280">
    <property type="entry name" value="ZnMc_astacin_like"/>
    <property type="match status" value="1"/>
</dbReference>
<dbReference type="InterPro" id="IPR003582">
    <property type="entry name" value="ShKT_dom"/>
</dbReference>
<keyword evidence="7 12" id="KW-0482">Metalloprotease</keyword>
<evidence type="ECO:0000256" key="9">
    <source>
        <dbReference type="ARBA" id="ARBA00023157"/>
    </source>
</evidence>
<evidence type="ECO:0000259" key="16">
    <source>
        <dbReference type="PROSITE" id="PS51864"/>
    </source>
</evidence>
<dbReference type="Proteomes" id="UP001620626">
    <property type="component" value="Unassembled WGS sequence"/>
</dbReference>
<gene>
    <name evidence="17" type="ORF">niasHT_003762</name>
</gene>
<keyword evidence="6 12" id="KW-0862">Zinc</keyword>
<dbReference type="EMBL" id="JBICBT010000258">
    <property type="protein sequence ID" value="KAL3118979.1"/>
    <property type="molecule type" value="Genomic_DNA"/>
</dbReference>
<accession>A0ABD2LUV4</accession>
<feature type="region of interest" description="Disordered" evidence="14">
    <location>
        <begin position="476"/>
        <end position="581"/>
    </location>
</feature>
<feature type="active site" evidence="12">
    <location>
        <position position="376"/>
    </location>
</feature>
<feature type="compositionally biased region" description="Low complexity" evidence="14">
    <location>
        <begin position="493"/>
        <end position="509"/>
    </location>
</feature>
<dbReference type="InterPro" id="IPR006026">
    <property type="entry name" value="Peptidase_Metallo"/>
</dbReference>
<evidence type="ECO:0000259" key="15">
    <source>
        <dbReference type="PROSITE" id="PS51670"/>
    </source>
</evidence>
<dbReference type="SMART" id="SM00235">
    <property type="entry name" value="ZnMc"/>
    <property type="match status" value="1"/>
</dbReference>
<feature type="binding site" evidence="12">
    <location>
        <position position="375"/>
    </location>
    <ligand>
        <name>Zn(2+)</name>
        <dbReference type="ChEBI" id="CHEBI:29105"/>
        <note>catalytic</note>
    </ligand>
</feature>
<dbReference type="Pfam" id="PF01400">
    <property type="entry name" value="Astacin"/>
    <property type="match status" value="1"/>
</dbReference>
<feature type="disulfide bond" evidence="11">
    <location>
        <begin position="675"/>
        <end position="709"/>
    </location>
</feature>
<keyword evidence="3 12" id="KW-0479">Metal-binding</keyword>
<keyword evidence="2 12" id="KW-0645">Protease</keyword>
<feature type="region of interest" description="Disordered" evidence="14">
    <location>
        <begin position="598"/>
        <end position="618"/>
    </location>
</feature>
<keyword evidence="9 11" id="KW-1015">Disulfide bond</keyword>
<dbReference type="GO" id="GO:0008270">
    <property type="term" value="F:zinc ion binding"/>
    <property type="evidence" value="ECO:0007669"/>
    <property type="project" value="UniProtKB-UniRule"/>
</dbReference>
<keyword evidence="10" id="KW-0325">Glycoprotein</keyword>
<dbReference type="PANTHER" id="PTHR10127:SF780">
    <property type="entry name" value="METALLOENDOPEPTIDASE"/>
    <property type="match status" value="1"/>
</dbReference>
<dbReference type="Gene3D" id="1.10.10.1940">
    <property type="match status" value="1"/>
</dbReference>
<feature type="domain" description="ShKT" evidence="15">
    <location>
        <begin position="627"/>
        <end position="661"/>
    </location>
</feature>
<dbReference type="PROSITE" id="PS51670">
    <property type="entry name" value="SHKT"/>
    <property type="match status" value="2"/>
</dbReference>
<keyword evidence="18" id="KW-1185">Reference proteome</keyword>
<dbReference type="AlphaFoldDB" id="A0ABD2LUV4"/>
<keyword evidence="8" id="KW-0865">Zymogen</keyword>
<proteinExistence type="predicted"/>
<dbReference type="FunFam" id="3.40.390.10:FF:000015">
    <property type="entry name" value="Meprin A subunit"/>
    <property type="match status" value="1"/>
</dbReference>
<evidence type="ECO:0000256" key="12">
    <source>
        <dbReference type="PROSITE-ProRule" id="PRU01211"/>
    </source>
</evidence>
<comment type="function">
    <text evidence="1">Metalloprotease.</text>
</comment>
<dbReference type="SMART" id="SM00254">
    <property type="entry name" value="ShKT"/>
    <property type="match status" value="2"/>
</dbReference>